<proteinExistence type="predicted"/>
<gene>
    <name evidence="1 3" type="ORF">P152DRAFT_444369</name>
</gene>
<protein>
    <submittedName>
        <fullName evidence="1 3">Uncharacterized protein</fullName>
    </submittedName>
</protein>
<evidence type="ECO:0000313" key="2">
    <source>
        <dbReference type="Proteomes" id="UP000504638"/>
    </source>
</evidence>
<evidence type="ECO:0000313" key="1">
    <source>
        <dbReference type="EMBL" id="KAF1808168.1"/>
    </source>
</evidence>
<name>A0A6G1FR11_9PEZI</name>
<reference evidence="1 3" key="1">
    <citation type="submission" date="2020-01" db="EMBL/GenBank/DDBJ databases">
        <authorList>
            <consortium name="DOE Joint Genome Institute"/>
            <person name="Haridas S."/>
            <person name="Albert R."/>
            <person name="Binder M."/>
            <person name="Bloem J."/>
            <person name="Labutti K."/>
            <person name="Salamov A."/>
            <person name="Andreopoulos B."/>
            <person name="Baker S.E."/>
            <person name="Barry K."/>
            <person name="Bills G."/>
            <person name="Bluhm B.H."/>
            <person name="Cannon C."/>
            <person name="Castanera R."/>
            <person name="Culley D.E."/>
            <person name="Daum C."/>
            <person name="Ezra D."/>
            <person name="Gonzalez J.B."/>
            <person name="Henrissat B."/>
            <person name="Kuo A."/>
            <person name="Liang C."/>
            <person name="Lipzen A."/>
            <person name="Lutzoni F."/>
            <person name="Magnuson J."/>
            <person name="Mondo S."/>
            <person name="Nolan M."/>
            <person name="Ohm R."/>
            <person name="Pangilinan J."/>
            <person name="Park H.-J."/>
            <person name="Ramirez L."/>
            <person name="Alfaro M."/>
            <person name="Sun H."/>
            <person name="Tritt A."/>
            <person name="Yoshinaga Y."/>
            <person name="Zwiers L.-H."/>
            <person name="Turgeon B.G."/>
            <person name="Goodwin S.B."/>
            <person name="Spatafora J.W."/>
            <person name="Crous P.W."/>
            <person name="Grigoriev I.V."/>
        </authorList>
    </citation>
    <scope>NUCLEOTIDE SEQUENCE</scope>
    <source>
        <strain evidence="1 3">CBS 781.70</strain>
    </source>
</reference>
<dbReference type="Proteomes" id="UP000504638">
    <property type="component" value="Unplaced"/>
</dbReference>
<dbReference type="RefSeq" id="XP_033529799.1">
    <property type="nucleotide sequence ID" value="XM_033677803.1"/>
</dbReference>
<sequence>MENDPPYPVYGTTYTAFRVSPLYHRPSNPSSDLSLSQHARRLRDVLRGDSVRGVQLSTGDSMVAPVTGTLQRCTWERFGDEPTWHRAHAFTVGEHEDDLSQSTEQPTLAEAVGIRIELQYDRAVHSALLLKDPEPSSPTPGFSSFPLLLLRMPTHLRDTVIEYLQRAFDAHIAPLRLRSAFLTASLERSFASSPNDDLATTDPPISGPFTAALDRYISEHLAFSLRHPAVSVIKVACAQFAFTAEGKVKITPPMDSDQLDHSGVDLDATERMPEWLYKVLIKEARTSQSAVAMEDVATKVAG</sequence>
<dbReference type="OrthoDB" id="8864979at2759"/>
<dbReference type="AlphaFoldDB" id="A0A6G1FR11"/>
<dbReference type="EMBL" id="ML975189">
    <property type="protein sequence ID" value="KAF1808168.1"/>
    <property type="molecule type" value="Genomic_DNA"/>
</dbReference>
<evidence type="ECO:0000313" key="3">
    <source>
        <dbReference type="RefSeq" id="XP_033529799.1"/>
    </source>
</evidence>
<organism evidence="1">
    <name type="scientific">Eremomyces bilateralis CBS 781.70</name>
    <dbReference type="NCBI Taxonomy" id="1392243"/>
    <lineage>
        <taxon>Eukaryota</taxon>
        <taxon>Fungi</taxon>
        <taxon>Dikarya</taxon>
        <taxon>Ascomycota</taxon>
        <taxon>Pezizomycotina</taxon>
        <taxon>Dothideomycetes</taxon>
        <taxon>Dothideomycetes incertae sedis</taxon>
        <taxon>Eremomycetales</taxon>
        <taxon>Eremomycetaceae</taxon>
        <taxon>Eremomyces</taxon>
    </lineage>
</organism>
<reference evidence="3" key="3">
    <citation type="submission" date="2025-04" db="UniProtKB">
        <authorList>
            <consortium name="RefSeq"/>
        </authorList>
    </citation>
    <scope>IDENTIFICATION</scope>
    <source>
        <strain evidence="3">CBS 781.70</strain>
    </source>
</reference>
<keyword evidence="2" id="KW-1185">Reference proteome</keyword>
<dbReference type="InterPro" id="IPR025204">
    <property type="entry name" value="CENP-L"/>
</dbReference>
<accession>A0A6G1FR11</accession>
<reference evidence="3" key="2">
    <citation type="submission" date="2020-04" db="EMBL/GenBank/DDBJ databases">
        <authorList>
            <consortium name="NCBI Genome Project"/>
        </authorList>
    </citation>
    <scope>NUCLEOTIDE SEQUENCE</scope>
    <source>
        <strain evidence="3">CBS 781.70</strain>
    </source>
</reference>
<dbReference type="GeneID" id="54418373"/>
<dbReference type="Pfam" id="PF13092">
    <property type="entry name" value="CENP-L"/>
    <property type="match status" value="2"/>
</dbReference>